<proteinExistence type="predicted"/>
<organism evidence="1">
    <name type="scientific">marine sediment metagenome</name>
    <dbReference type="NCBI Taxonomy" id="412755"/>
    <lineage>
        <taxon>unclassified sequences</taxon>
        <taxon>metagenomes</taxon>
        <taxon>ecological metagenomes</taxon>
    </lineage>
</organism>
<dbReference type="AlphaFoldDB" id="A0A0F9L1L9"/>
<name>A0A0F9L1L9_9ZZZZ</name>
<evidence type="ECO:0000313" key="1">
    <source>
        <dbReference type="EMBL" id="KKM80976.1"/>
    </source>
</evidence>
<reference evidence="1" key="1">
    <citation type="journal article" date="2015" name="Nature">
        <title>Complex archaea that bridge the gap between prokaryotes and eukaryotes.</title>
        <authorList>
            <person name="Spang A."/>
            <person name="Saw J.H."/>
            <person name="Jorgensen S.L."/>
            <person name="Zaremba-Niedzwiedzka K."/>
            <person name="Martijn J."/>
            <person name="Lind A.E."/>
            <person name="van Eijk R."/>
            <person name="Schleper C."/>
            <person name="Guy L."/>
            <person name="Ettema T.J."/>
        </authorList>
    </citation>
    <scope>NUCLEOTIDE SEQUENCE</scope>
</reference>
<dbReference type="EMBL" id="LAZR01008100">
    <property type="protein sequence ID" value="KKM80976.1"/>
    <property type="molecule type" value="Genomic_DNA"/>
</dbReference>
<protein>
    <submittedName>
        <fullName evidence="1">Uncharacterized protein</fullName>
    </submittedName>
</protein>
<gene>
    <name evidence="1" type="ORF">LCGC14_1334460</name>
</gene>
<accession>A0A0F9L1L9</accession>
<sequence length="242" mass="27575">MAETEQKSPVITLIDLVWEHTNVAIGRSNLRRQTALKDALRLAISAGMPFAKDDCTKLATRHGVRYTSWCPWGADAESQVYAYAVSCGNEQAARSWETLQKRRPFTSKSIVGNRSQGRLAVGNKFDFQEETFTVTSFAESGAYLVACTYHPQPRGTYAPLKIAKRLRITHEMLRANLGCKHEWLEKSDYNEKWCPKCHTVEMLVTRKEILAMPMEQRREILAKQSAAFVEDHPDYFEGLLED</sequence>
<comment type="caution">
    <text evidence="1">The sequence shown here is derived from an EMBL/GenBank/DDBJ whole genome shotgun (WGS) entry which is preliminary data.</text>
</comment>